<name>A0A4Z2IP76_9TELE</name>
<reference evidence="1 2" key="1">
    <citation type="submission" date="2019-03" db="EMBL/GenBank/DDBJ databases">
        <title>First draft genome of Liparis tanakae, snailfish: a comprehensive survey of snailfish specific genes.</title>
        <authorList>
            <person name="Kim W."/>
            <person name="Song I."/>
            <person name="Jeong J.-H."/>
            <person name="Kim D."/>
            <person name="Kim S."/>
            <person name="Ryu S."/>
            <person name="Song J.Y."/>
            <person name="Lee S.K."/>
        </authorList>
    </citation>
    <scope>NUCLEOTIDE SEQUENCE [LARGE SCALE GENOMIC DNA]</scope>
    <source>
        <tissue evidence="1">Muscle</tissue>
    </source>
</reference>
<evidence type="ECO:0000313" key="2">
    <source>
        <dbReference type="Proteomes" id="UP000314294"/>
    </source>
</evidence>
<protein>
    <submittedName>
        <fullName evidence="1">Uncharacterized protein</fullName>
    </submittedName>
</protein>
<proteinExistence type="predicted"/>
<dbReference type="AlphaFoldDB" id="A0A4Z2IP76"/>
<gene>
    <name evidence="1" type="ORF">EYF80_010040</name>
</gene>
<comment type="caution">
    <text evidence="1">The sequence shown here is derived from an EMBL/GenBank/DDBJ whole genome shotgun (WGS) entry which is preliminary data.</text>
</comment>
<organism evidence="1 2">
    <name type="scientific">Liparis tanakae</name>
    <name type="common">Tanaka's snailfish</name>
    <dbReference type="NCBI Taxonomy" id="230148"/>
    <lineage>
        <taxon>Eukaryota</taxon>
        <taxon>Metazoa</taxon>
        <taxon>Chordata</taxon>
        <taxon>Craniata</taxon>
        <taxon>Vertebrata</taxon>
        <taxon>Euteleostomi</taxon>
        <taxon>Actinopterygii</taxon>
        <taxon>Neopterygii</taxon>
        <taxon>Teleostei</taxon>
        <taxon>Neoteleostei</taxon>
        <taxon>Acanthomorphata</taxon>
        <taxon>Eupercaria</taxon>
        <taxon>Perciformes</taxon>
        <taxon>Cottioidei</taxon>
        <taxon>Cottales</taxon>
        <taxon>Liparidae</taxon>
        <taxon>Liparis</taxon>
    </lineage>
</organism>
<sequence length="80" mass="9138">MGVGGRTGGARSPSFLSIHRQVEAEISTILGRNHRNHMDFASLESDRARVRCRDAQCLLCYHVSATEEEEGRRRRKKKKK</sequence>
<dbReference type="EMBL" id="SRLO01000062">
    <property type="protein sequence ID" value="TNN79666.1"/>
    <property type="molecule type" value="Genomic_DNA"/>
</dbReference>
<evidence type="ECO:0000313" key="1">
    <source>
        <dbReference type="EMBL" id="TNN79666.1"/>
    </source>
</evidence>
<dbReference type="Proteomes" id="UP000314294">
    <property type="component" value="Unassembled WGS sequence"/>
</dbReference>
<keyword evidence="2" id="KW-1185">Reference proteome</keyword>
<accession>A0A4Z2IP76</accession>